<dbReference type="STRING" id="363999.A0A439D029"/>
<name>A0A439D029_9PEZI</name>
<evidence type="ECO:0000313" key="1">
    <source>
        <dbReference type="EMBL" id="RWA07611.1"/>
    </source>
</evidence>
<organism evidence="1 2">
    <name type="scientific">Xylaria grammica</name>
    <dbReference type="NCBI Taxonomy" id="363999"/>
    <lineage>
        <taxon>Eukaryota</taxon>
        <taxon>Fungi</taxon>
        <taxon>Dikarya</taxon>
        <taxon>Ascomycota</taxon>
        <taxon>Pezizomycotina</taxon>
        <taxon>Sordariomycetes</taxon>
        <taxon>Xylariomycetidae</taxon>
        <taxon>Xylariales</taxon>
        <taxon>Xylariaceae</taxon>
        <taxon>Xylaria</taxon>
    </lineage>
</organism>
<accession>A0A439D029</accession>
<gene>
    <name evidence="1" type="ORF">EKO27_g7496</name>
</gene>
<proteinExistence type="predicted"/>
<reference evidence="1 2" key="1">
    <citation type="submission" date="2018-12" db="EMBL/GenBank/DDBJ databases">
        <title>Draft genome sequence of Xylaria grammica IHI A82.</title>
        <authorList>
            <person name="Buettner E."/>
            <person name="Kellner H."/>
        </authorList>
    </citation>
    <scope>NUCLEOTIDE SEQUENCE [LARGE SCALE GENOMIC DNA]</scope>
    <source>
        <strain evidence="1 2">IHI A82</strain>
    </source>
</reference>
<keyword evidence="2" id="KW-1185">Reference proteome</keyword>
<protein>
    <submittedName>
        <fullName evidence="1">Uncharacterized protein</fullName>
    </submittedName>
</protein>
<evidence type="ECO:0000313" key="2">
    <source>
        <dbReference type="Proteomes" id="UP000286045"/>
    </source>
</evidence>
<sequence>MGSISCANPSVEQGDLSVQLPADTHIEHIIPLFTAARFASVANWGRHWLPMPYIDPYISFPLGAPTQTPGIRTAFWEDVWNNPEGLPRNLPLVTPDSADLRRPVDRVFEALGSNTNPSHFVLIQSAINNVKGQFEAFAFPMQDNEFNGYVRQALAGNNTAIRCFLAPLRETIAMFQYLRDPDIDSRRNTIATSVTEQLQLIEQHTEGSEGLTAHWHEFYPFYFSQVSEFARNWVNDRVRYIQRTFAGSESYERDFVLKEAQEIEKQIPDLKYPWED</sequence>
<dbReference type="EMBL" id="RYZI01000248">
    <property type="protein sequence ID" value="RWA07611.1"/>
    <property type="molecule type" value="Genomic_DNA"/>
</dbReference>
<comment type="caution">
    <text evidence="1">The sequence shown here is derived from an EMBL/GenBank/DDBJ whole genome shotgun (WGS) entry which is preliminary data.</text>
</comment>
<dbReference type="Proteomes" id="UP000286045">
    <property type="component" value="Unassembled WGS sequence"/>
</dbReference>
<dbReference type="AlphaFoldDB" id="A0A439D029"/>